<comment type="caution">
    <text evidence="2">The sequence shown here is derived from an EMBL/GenBank/DDBJ whole genome shotgun (WGS) entry which is preliminary data.</text>
</comment>
<proteinExistence type="predicted"/>
<feature type="compositionally biased region" description="Basic residues" evidence="1">
    <location>
        <begin position="1"/>
        <end position="10"/>
    </location>
</feature>
<dbReference type="EMBL" id="JAUJFL010000003">
    <property type="protein sequence ID" value="KAK2607486.1"/>
    <property type="molecule type" value="Genomic_DNA"/>
</dbReference>
<reference evidence="2" key="1">
    <citation type="submission" date="2023-06" db="EMBL/GenBank/DDBJ databases">
        <authorList>
            <person name="Noh H."/>
        </authorList>
    </citation>
    <scope>NUCLEOTIDE SEQUENCE</scope>
    <source>
        <strain evidence="2">DUCC20226</strain>
    </source>
</reference>
<feature type="region of interest" description="Disordered" evidence="1">
    <location>
        <begin position="1"/>
        <end position="53"/>
    </location>
</feature>
<evidence type="ECO:0000313" key="3">
    <source>
        <dbReference type="Proteomes" id="UP001265746"/>
    </source>
</evidence>
<name>A0AAD9SG38_PHOAM</name>
<gene>
    <name evidence="2" type="ORF">N8I77_006154</name>
</gene>
<keyword evidence="3" id="KW-1185">Reference proteome</keyword>
<accession>A0AAD9SG38</accession>
<evidence type="ECO:0000256" key="1">
    <source>
        <dbReference type="SAM" id="MobiDB-lite"/>
    </source>
</evidence>
<evidence type="ECO:0000313" key="2">
    <source>
        <dbReference type="EMBL" id="KAK2607486.1"/>
    </source>
</evidence>
<sequence>MPPKATKRKANAVGLLDNDPWGSPEDRPRKKTRVSTTHVDNLGDRHSSQTTEQLSGWVAWQNRFNEKERTEKRQFADEFTKKLQSKQAEIQDLITSCNNELAAVGEKYSKLVKEAYGDNRPNSKTKPQPQTFASREENPLFKAGQEIFQSCHELITVHNRANSKASQDNTELGLPRELWKKDIASVQKLLLYGRQHGENIMDCIVVSSSSNEEKSRLLTPDKQGLSETGKMAVDMYRKSTEAINESGSAWGELAKSQAGAFGKIVDDLADV</sequence>
<organism evidence="2 3">
    <name type="scientific">Phomopsis amygdali</name>
    <name type="common">Fusicoccum amygdali</name>
    <dbReference type="NCBI Taxonomy" id="1214568"/>
    <lineage>
        <taxon>Eukaryota</taxon>
        <taxon>Fungi</taxon>
        <taxon>Dikarya</taxon>
        <taxon>Ascomycota</taxon>
        <taxon>Pezizomycotina</taxon>
        <taxon>Sordariomycetes</taxon>
        <taxon>Sordariomycetidae</taxon>
        <taxon>Diaporthales</taxon>
        <taxon>Diaporthaceae</taxon>
        <taxon>Diaporthe</taxon>
    </lineage>
</organism>
<protein>
    <submittedName>
        <fullName evidence="2">Uncharacterized protein</fullName>
    </submittedName>
</protein>
<dbReference type="AlphaFoldDB" id="A0AAD9SG38"/>
<dbReference type="Proteomes" id="UP001265746">
    <property type="component" value="Unassembled WGS sequence"/>
</dbReference>